<evidence type="ECO:0000313" key="3">
    <source>
        <dbReference type="Proteomes" id="UP000177798"/>
    </source>
</evidence>
<dbReference type="Proteomes" id="UP000177798">
    <property type="component" value="Chromosome 15"/>
</dbReference>
<name>A0A1D9QKS9_SCLS1</name>
<dbReference type="OrthoDB" id="3559802at2759"/>
<dbReference type="VEuPathDB" id="FungiDB:sscle_15g103080"/>
<feature type="compositionally biased region" description="Gly residues" evidence="1">
    <location>
        <begin position="141"/>
        <end position="150"/>
    </location>
</feature>
<feature type="region of interest" description="Disordered" evidence="1">
    <location>
        <begin position="390"/>
        <end position="414"/>
    </location>
</feature>
<organism evidence="2 3">
    <name type="scientific">Sclerotinia sclerotiorum (strain ATCC 18683 / 1980 / Ss-1)</name>
    <name type="common">White mold</name>
    <name type="synonym">Whetzelinia sclerotiorum</name>
    <dbReference type="NCBI Taxonomy" id="665079"/>
    <lineage>
        <taxon>Eukaryota</taxon>
        <taxon>Fungi</taxon>
        <taxon>Dikarya</taxon>
        <taxon>Ascomycota</taxon>
        <taxon>Pezizomycotina</taxon>
        <taxon>Leotiomycetes</taxon>
        <taxon>Helotiales</taxon>
        <taxon>Sclerotiniaceae</taxon>
        <taxon>Sclerotinia</taxon>
    </lineage>
</organism>
<accession>A0A1D9QKS9</accession>
<proteinExistence type="predicted"/>
<feature type="compositionally biased region" description="Basic and acidic residues" evidence="1">
    <location>
        <begin position="246"/>
        <end position="259"/>
    </location>
</feature>
<sequence>MPHHLTSLFKSAAGIANGVLGNSVGSRRRNGNGNEKQDLLKREKGENEREEKLRTEDLGLGGVARDEGGIVGGDLVEGDDGVEGREMSGMSGRSGTCKHCKSIVTSGSTATDRKDNLLPLTPCLRAVDGSDVEVSPTDELGGFGGEGGSGSVDEEDEGGGIKNTGASGLETGGKSHKDKDITPTSIPLPISSTTSSINTISEIQYTATRNRSSTIPRKQIVTNIRGCLEWKTEYGGYEGMECGGKGEGRGNVERGERLRSFGSAKSKAIGERKEERNARLERERMERSRRDLRHENPLYSHPVQPNTISQGTPPTTNPLYANTSSPSINSSNSKSRAFRHSYTVPIHGLNLMGKGVEGSTDVEGISGGMENICTGNSVSGVSGMGRGTARDRYSGNSNTSVSGSGSGAMGMGSRRGSFLRRASVSFKGLGAGMGFMRSSSGGGIAVGGTGEGMQVLGVNSEKVDSNTIPAEFLRGVGGYAGDGMGICVGREKSEMDTEKRHSYRHSLILPKFEWEEESVGGKEV</sequence>
<reference evidence="3" key="1">
    <citation type="journal article" date="2017" name="Genome Biol. Evol.">
        <title>The complete genome sequence of the phytopathogenic fungus Sclerotinia sclerotiorum reveals insights into the genome architecture of broad host range pathogens.</title>
        <authorList>
            <person name="Derbyshire M."/>
            <person name="Denton-Giles M."/>
            <person name="Hegedus D."/>
            <person name="Seifbarghy S."/>
            <person name="Rollins J."/>
            <person name="van Kan J."/>
            <person name="Seidl M.F."/>
            <person name="Faino L."/>
            <person name="Mbengue M."/>
            <person name="Navaud O."/>
            <person name="Raffaele S."/>
            <person name="Hammond-Kosack K."/>
            <person name="Heard S."/>
            <person name="Oliver R."/>
        </authorList>
    </citation>
    <scope>NUCLEOTIDE SEQUENCE [LARGE SCALE GENOMIC DNA]</scope>
    <source>
        <strain evidence="3">ATCC 18683 / 1980 / Ss-1</strain>
    </source>
</reference>
<evidence type="ECO:0000256" key="1">
    <source>
        <dbReference type="SAM" id="MobiDB-lite"/>
    </source>
</evidence>
<evidence type="ECO:0000313" key="2">
    <source>
        <dbReference type="EMBL" id="APA15538.1"/>
    </source>
</evidence>
<feature type="region of interest" description="Disordered" evidence="1">
    <location>
        <begin position="20"/>
        <end position="97"/>
    </location>
</feature>
<feature type="compositionally biased region" description="Basic and acidic residues" evidence="1">
    <location>
        <begin position="35"/>
        <end position="57"/>
    </location>
</feature>
<protein>
    <submittedName>
        <fullName evidence="2">Uncharacterized protein</fullName>
    </submittedName>
</protein>
<dbReference type="EMBL" id="CP017828">
    <property type="protein sequence ID" value="APA15538.1"/>
    <property type="molecule type" value="Genomic_DNA"/>
</dbReference>
<gene>
    <name evidence="2" type="ORF">sscle_15g103080</name>
</gene>
<feature type="compositionally biased region" description="Polar residues" evidence="1">
    <location>
        <begin position="303"/>
        <end position="317"/>
    </location>
</feature>
<feature type="compositionally biased region" description="Basic and acidic residues" evidence="1">
    <location>
        <begin position="268"/>
        <end position="296"/>
    </location>
</feature>
<dbReference type="AlphaFoldDB" id="A0A1D9QKS9"/>
<dbReference type="KEGG" id="ssl:SS1G_13490"/>
<feature type="region of interest" description="Disordered" evidence="1">
    <location>
        <begin position="246"/>
        <end position="317"/>
    </location>
</feature>
<dbReference type="RefSeq" id="XP_001585606.1">
    <property type="nucleotide sequence ID" value="XM_001585556.1"/>
</dbReference>
<feature type="region of interest" description="Disordered" evidence="1">
    <location>
        <begin position="132"/>
        <end position="193"/>
    </location>
</feature>
<feature type="compositionally biased region" description="Low complexity" evidence="1">
    <location>
        <begin position="394"/>
        <end position="403"/>
    </location>
</feature>
<feature type="compositionally biased region" description="Low complexity" evidence="1">
    <location>
        <begin position="182"/>
        <end position="193"/>
    </location>
</feature>